<organism evidence="2 3">
    <name type="scientific">Dreissena polymorpha</name>
    <name type="common">Zebra mussel</name>
    <name type="synonym">Mytilus polymorpha</name>
    <dbReference type="NCBI Taxonomy" id="45954"/>
    <lineage>
        <taxon>Eukaryota</taxon>
        <taxon>Metazoa</taxon>
        <taxon>Spiralia</taxon>
        <taxon>Lophotrochozoa</taxon>
        <taxon>Mollusca</taxon>
        <taxon>Bivalvia</taxon>
        <taxon>Autobranchia</taxon>
        <taxon>Heteroconchia</taxon>
        <taxon>Euheterodonta</taxon>
        <taxon>Imparidentia</taxon>
        <taxon>Neoheterodontei</taxon>
        <taxon>Myida</taxon>
        <taxon>Dreissenoidea</taxon>
        <taxon>Dreissenidae</taxon>
        <taxon>Dreissena</taxon>
    </lineage>
</organism>
<feature type="signal peptide" evidence="1">
    <location>
        <begin position="1"/>
        <end position="27"/>
    </location>
</feature>
<evidence type="ECO:0000313" key="2">
    <source>
        <dbReference type="EMBL" id="KAH3844784.1"/>
    </source>
</evidence>
<dbReference type="Proteomes" id="UP000828390">
    <property type="component" value="Unassembled WGS sequence"/>
</dbReference>
<name>A0A9D4QV85_DREPO</name>
<gene>
    <name evidence="2" type="ORF">DPMN_087046</name>
</gene>
<accession>A0A9D4QV85</accession>
<keyword evidence="3" id="KW-1185">Reference proteome</keyword>
<protein>
    <submittedName>
        <fullName evidence="2">Uncharacterized protein</fullName>
    </submittedName>
</protein>
<evidence type="ECO:0000256" key="1">
    <source>
        <dbReference type="SAM" id="SignalP"/>
    </source>
</evidence>
<proteinExistence type="predicted"/>
<reference evidence="2" key="1">
    <citation type="journal article" date="2019" name="bioRxiv">
        <title>The Genome of the Zebra Mussel, Dreissena polymorpha: A Resource for Invasive Species Research.</title>
        <authorList>
            <person name="McCartney M.A."/>
            <person name="Auch B."/>
            <person name="Kono T."/>
            <person name="Mallez S."/>
            <person name="Zhang Y."/>
            <person name="Obille A."/>
            <person name="Becker A."/>
            <person name="Abrahante J.E."/>
            <person name="Garbe J."/>
            <person name="Badalamenti J.P."/>
            <person name="Herman A."/>
            <person name="Mangelson H."/>
            <person name="Liachko I."/>
            <person name="Sullivan S."/>
            <person name="Sone E.D."/>
            <person name="Koren S."/>
            <person name="Silverstein K.A.T."/>
            <person name="Beckman K.B."/>
            <person name="Gohl D.M."/>
        </authorList>
    </citation>
    <scope>NUCLEOTIDE SEQUENCE</scope>
    <source>
        <strain evidence="2">Duluth1</strain>
        <tissue evidence="2">Whole animal</tissue>
    </source>
</reference>
<comment type="caution">
    <text evidence="2">The sequence shown here is derived from an EMBL/GenBank/DDBJ whole genome shotgun (WGS) entry which is preliminary data.</text>
</comment>
<feature type="chain" id="PRO_5038802886" evidence="1">
    <location>
        <begin position="28"/>
        <end position="56"/>
    </location>
</feature>
<keyword evidence="1" id="KW-0732">Signal</keyword>
<evidence type="ECO:0000313" key="3">
    <source>
        <dbReference type="Proteomes" id="UP000828390"/>
    </source>
</evidence>
<dbReference type="EMBL" id="JAIWYP010000003">
    <property type="protein sequence ID" value="KAH3844784.1"/>
    <property type="molecule type" value="Genomic_DNA"/>
</dbReference>
<sequence length="56" mass="5893">MSIITGCCSYNISIIAFVAFQLVPTSCTSSCCGTLKGGCLRRNSAVTVVECLKMPN</sequence>
<reference evidence="2" key="2">
    <citation type="submission" date="2020-11" db="EMBL/GenBank/DDBJ databases">
        <authorList>
            <person name="McCartney M.A."/>
            <person name="Auch B."/>
            <person name="Kono T."/>
            <person name="Mallez S."/>
            <person name="Becker A."/>
            <person name="Gohl D.M."/>
            <person name="Silverstein K.A.T."/>
            <person name="Koren S."/>
            <person name="Bechman K.B."/>
            <person name="Herman A."/>
            <person name="Abrahante J.E."/>
            <person name="Garbe J."/>
        </authorList>
    </citation>
    <scope>NUCLEOTIDE SEQUENCE</scope>
    <source>
        <strain evidence="2">Duluth1</strain>
        <tissue evidence="2">Whole animal</tissue>
    </source>
</reference>
<dbReference type="AlphaFoldDB" id="A0A9D4QV85"/>